<accession>A0A6V7V2Y5</accession>
<proteinExistence type="predicted"/>
<dbReference type="PANTHER" id="PTHR22943">
    <property type="entry name" value="7-TRANSMEMBRANE DOMAIN RECEPTOR C.ELEGANS"/>
    <property type="match status" value="1"/>
</dbReference>
<dbReference type="Proteomes" id="UP000580250">
    <property type="component" value="Unassembled WGS sequence"/>
</dbReference>
<dbReference type="PANTHER" id="PTHR22943:SF248">
    <property type="entry name" value="SEVEN TM RECEPTOR"/>
    <property type="match status" value="1"/>
</dbReference>
<comment type="caution">
    <text evidence="2">The sequence shown here is derived from an EMBL/GenBank/DDBJ whole genome shotgun (WGS) entry which is preliminary data.</text>
</comment>
<evidence type="ECO:0000313" key="3">
    <source>
        <dbReference type="Proteomes" id="UP000580250"/>
    </source>
</evidence>
<reference evidence="2 3" key="1">
    <citation type="submission" date="2020-08" db="EMBL/GenBank/DDBJ databases">
        <authorList>
            <person name="Koutsovoulos G."/>
            <person name="Danchin GJ E."/>
        </authorList>
    </citation>
    <scope>NUCLEOTIDE SEQUENCE [LARGE SCALE GENOMIC DNA]</scope>
</reference>
<keyword evidence="1" id="KW-0812">Transmembrane</keyword>
<dbReference type="SUPFAM" id="SSF81321">
    <property type="entry name" value="Family A G protein-coupled receptor-like"/>
    <property type="match status" value="1"/>
</dbReference>
<sequence>MKIGEIYSTIIYCFATFGIISNLFLIRLILRYTMKEMQVYSKILLQTCFVDIVGICVFVVSQPAFISDNGTGIVWDYGVIHYLPNPWQSILLRINFFMGRVTTSNVSTLFVYRYFAVVRKVDIKFKHQLILIFGMIIPLLILSILSYIAYYPTPEKEHLTNYEVAKILELDNDTIKNYVIGLRTGTDDLSNFTGNFASALNIINYIIIIFCGISIQIHVYRHCKGVEMTRLRNMNKQLSIVLVAQAILPLMTNLTNLFGNLTFLFNLPGLYSSSITIFFSSSLASLIAFLNPIVTILSVKNYRQIVFRCKNDTNVTQVIPMPQNSMANRNLVHTI</sequence>
<keyword evidence="1" id="KW-1133">Transmembrane helix</keyword>
<feature type="transmembrane region" description="Helical" evidence="1">
    <location>
        <begin position="277"/>
        <end position="299"/>
    </location>
</feature>
<dbReference type="InterPro" id="IPR019428">
    <property type="entry name" value="7TM_GPCR_serpentine_rcpt_Str"/>
</dbReference>
<evidence type="ECO:0000256" key="1">
    <source>
        <dbReference type="SAM" id="Phobius"/>
    </source>
</evidence>
<feature type="transmembrane region" description="Helical" evidence="1">
    <location>
        <begin position="129"/>
        <end position="150"/>
    </location>
</feature>
<evidence type="ECO:0000313" key="2">
    <source>
        <dbReference type="EMBL" id="CAD2169157.1"/>
    </source>
</evidence>
<dbReference type="EMBL" id="CAJEWN010000149">
    <property type="protein sequence ID" value="CAD2169157.1"/>
    <property type="molecule type" value="Genomic_DNA"/>
</dbReference>
<organism evidence="2 3">
    <name type="scientific">Meloidogyne enterolobii</name>
    <name type="common">Root-knot nematode worm</name>
    <name type="synonym">Meloidogyne mayaguensis</name>
    <dbReference type="NCBI Taxonomy" id="390850"/>
    <lineage>
        <taxon>Eukaryota</taxon>
        <taxon>Metazoa</taxon>
        <taxon>Ecdysozoa</taxon>
        <taxon>Nematoda</taxon>
        <taxon>Chromadorea</taxon>
        <taxon>Rhabditida</taxon>
        <taxon>Tylenchina</taxon>
        <taxon>Tylenchomorpha</taxon>
        <taxon>Tylenchoidea</taxon>
        <taxon>Meloidogynidae</taxon>
        <taxon>Meloidogyninae</taxon>
        <taxon>Meloidogyne</taxon>
    </lineage>
</organism>
<dbReference type="Gene3D" id="1.20.1070.10">
    <property type="entry name" value="Rhodopsin 7-helix transmembrane proteins"/>
    <property type="match status" value="1"/>
</dbReference>
<protein>
    <submittedName>
        <fullName evidence="2">Uncharacterized protein</fullName>
    </submittedName>
</protein>
<feature type="transmembrane region" description="Helical" evidence="1">
    <location>
        <begin position="42"/>
        <end position="61"/>
    </location>
</feature>
<feature type="transmembrane region" description="Helical" evidence="1">
    <location>
        <begin position="6"/>
        <end position="30"/>
    </location>
</feature>
<keyword evidence="1" id="KW-0472">Membrane</keyword>
<gene>
    <name evidence="2" type="ORF">MENT_LOCUS20479</name>
</gene>
<dbReference type="AlphaFoldDB" id="A0A6V7V2Y5"/>
<dbReference type="Pfam" id="PF10326">
    <property type="entry name" value="7TM_GPCR_Str"/>
    <property type="match status" value="1"/>
</dbReference>
<feature type="transmembrane region" description="Helical" evidence="1">
    <location>
        <begin position="202"/>
        <end position="220"/>
    </location>
</feature>
<feature type="transmembrane region" description="Helical" evidence="1">
    <location>
        <begin position="97"/>
        <end position="117"/>
    </location>
</feature>
<name>A0A6V7V2Y5_MELEN</name>
<feature type="transmembrane region" description="Helical" evidence="1">
    <location>
        <begin position="240"/>
        <end position="265"/>
    </location>
</feature>